<dbReference type="GO" id="GO:0004197">
    <property type="term" value="F:cysteine-type endopeptidase activity"/>
    <property type="evidence" value="ECO:0007669"/>
    <property type="project" value="InterPro"/>
</dbReference>
<protein>
    <recommendedName>
        <fullName evidence="7">Caspase family p20 domain-containing protein</fullName>
    </recommendedName>
</protein>
<dbReference type="SUPFAM" id="SSF52129">
    <property type="entry name" value="Caspase-like"/>
    <property type="match status" value="1"/>
</dbReference>
<dbReference type="InterPro" id="IPR056259">
    <property type="entry name" value="Dredd_N"/>
</dbReference>
<dbReference type="Pfam" id="PF23725">
    <property type="entry name" value="Dredd_N"/>
    <property type="match status" value="1"/>
</dbReference>
<dbReference type="PANTHER" id="PTHR22576:SF41">
    <property type="entry name" value="CASPASE 14, APOPTOSIS-RELATED CYSTEINE PEPTIDASE"/>
    <property type="match status" value="1"/>
</dbReference>
<evidence type="ECO:0000256" key="2">
    <source>
        <dbReference type="RuleBase" id="RU003971"/>
    </source>
</evidence>
<accession>A0A8S9X764</accession>
<organism evidence="5 6">
    <name type="scientific">Apolygus lucorum</name>
    <name type="common">Small green plant bug</name>
    <name type="synonym">Lygocoris lucorum</name>
    <dbReference type="NCBI Taxonomy" id="248454"/>
    <lineage>
        <taxon>Eukaryota</taxon>
        <taxon>Metazoa</taxon>
        <taxon>Ecdysozoa</taxon>
        <taxon>Arthropoda</taxon>
        <taxon>Hexapoda</taxon>
        <taxon>Insecta</taxon>
        <taxon>Pterygota</taxon>
        <taxon>Neoptera</taxon>
        <taxon>Paraneoptera</taxon>
        <taxon>Hemiptera</taxon>
        <taxon>Heteroptera</taxon>
        <taxon>Panheteroptera</taxon>
        <taxon>Cimicomorpha</taxon>
        <taxon>Miridae</taxon>
        <taxon>Mirini</taxon>
        <taxon>Apolygus</taxon>
    </lineage>
</organism>
<dbReference type="Proteomes" id="UP000466442">
    <property type="component" value="Unassembled WGS sequence"/>
</dbReference>
<keyword evidence="6" id="KW-1185">Reference proteome</keyword>
<feature type="domain" description="Caspase family p10" evidence="3">
    <location>
        <begin position="392"/>
        <end position="474"/>
    </location>
</feature>
<dbReference type="InterPro" id="IPR002138">
    <property type="entry name" value="Pept_C14_p10"/>
</dbReference>
<dbReference type="SMART" id="SM00115">
    <property type="entry name" value="CASc"/>
    <property type="match status" value="1"/>
</dbReference>
<dbReference type="OrthoDB" id="6044770at2759"/>
<evidence type="ECO:0000313" key="5">
    <source>
        <dbReference type="EMBL" id="KAF6203425.1"/>
    </source>
</evidence>
<sequence length="480" mass="55132">MSTGYNLGHDMEADFINRDEMIVKCIPKALLFTDDSLCTLSRFLECYDVVSLLYLMCESSETDIIYNELSRVDVPRNAFLDLCKHIYKHTDWPNRIIEALVEIEYFKVLLDVYRVNRLDALFNVRGSDRVLNCNKITLYKICEGLDVQHKKIFLRSMAESIPKKMPIKGHEYLEMYFMYWEISGAIDPSTRKGFDHVVKALHATGLTNLIELIFPEGYQPEDLNLKVDDYSLETYKILDERDVGLCVIVNQFDFYSLENNRAASVLDCENFEEVMSSLNFEVVVLNNLKSYDFATKIKTAVESNFKKHHSMLVLTIMSHGQEGKILAADEIYVDMKTISKVLYEAKGLTTKPKVLVVCACRGDSMFTAHSRGIYEADAPALESGKIRSDVVDLVVCYSTIPGFISIRNTKKGSLFMQVLCEVLRERPDLEVCEIFTMVNKALMNLKDFRAYNPAKIAHPCEFNSRLLKKLYFKKKRNTTS</sequence>
<dbReference type="EMBL" id="WIXP02000010">
    <property type="protein sequence ID" value="KAF6203425.1"/>
    <property type="molecule type" value="Genomic_DNA"/>
</dbReference>
<dbReference type="AlphaFoldDB" id="A0A8S9X764"/>
<evidence type="ECO:0000259" key="3">
    <source>
        <dbReference type="PROSITE" id="PS50207"/>
    </source>
</evidence>
<dbReference type="Gene3D" id="3.40.50.1460">
    <property type="match status" value="1"/>
</dbReference>
<dbReference type="Pfam" id="PF00656">
    <property type="entry name" value="Peptidase_C14"/>
    <property type="match status" value="1"/>
</dbReference>
<dbReference type="PROSITE" id="PS50208">
    <property type="entry name" value="CASPASE_P20"/>
    <property type="match status" value="1"/>
</dbReference>
<reference evidence="5" key="1">
    <citation type="journal article" date="2021" name="Mol. Ecol. Resour.">
        <title>Apolygus lucorum genome provides insights into omnivorousness and mesophyll feeding.</title>
        <authorList>
            <person name="Liu Y."/>
            <person name="Liu H."/>
            <person name="Wang H."/>
            <person name="Huang T."/>
            <person name="Liu B."/>
            <person name="Yang B."/>
            <person name="Yin L."/>
            <person name="Li B."/>
            <person name="Zhang Y."/>
            <person name="Zhang S."/>
            <person name="Jiang F."/>
            <person name="Zhang X."/>
            <person name="Ren Y."/>
            <person name="Wang B."/>
            <person name="Wang S."/>
            <person name="Lu Y."/>
            <person name="Wu K."/>
            <person name="Fan W."/>
            <person name="Wang G."/>
        </authorList>
    </citation>
    <scope>NUCLEOTIDE SEQUENCE</scope>
    <source>
        <strain evidence="5">12Hb</strain>
    </source>
</reference>
<dbReference type="InterPro" id="IPR052039">
    <property type="entry name" value="Caspase-related_regulators"/>
</dbReference>
<comment type="caution">
    <text evidence="5">The sequence shown here is derived from an EMBL/GenBank/DDBJ whole genome shotgun (WGS) entry which is preliminary data.</text>
</comment>
<dbReference type="InterPro" id="IPR056260">
    <property type="entry name" value="Dredd_2nd"/>
</dbReference>
<comment type="similarity">
    <text evidence="1 2">Belongs to the peptidase C14A family.</text>
</comment>
<dbReference type="InterPro" id="IPR029030">
    <property type="entry name" value="Caspase-like_dom_sf"/>
</dbReference>
<dbReference type="PROSITE" id="PS50207">
    <property type="entry name" value="CASPASE_P10"/>
    <property type="match status" value="1"/>
</dbReference>
<dbReference type="InterPro" id="IPR015917">
    <property type="entry name" value="Pept_C14A"/>
</dbReference>
<evidence type="ECO:0000313" key="6">
    <source>
        <dbReference type="Proteomes" id="UP000466442"/>
    </source>
</evidence>
<proteinExistence type="inferred from homology"/>
<name>A0A8S9X764_APOLU</name>
<evidence type="ECO:0000256" key="1">
    <source>
        <dbReference type="ARBA" id="ARBA00010134"/>
    </source>
</evidence>
<dbReference type="PRINTS" id="PR00376">
    <property type="entry name" value="IL1BCENZYME"/>
</dbReference>
<gene>
    <name evidence="5" type="ORF">GE061_001756</name>
</gene>
<dbReference type="PANTHER" id="PTHR22576">
    <property type="entry name" value="MUCOSA ASSOCIATED LYMPHOID TISSUE LYMPHOMA TRANSLOCATION PROTEIN 1/PARACASPASE"/>
    <property type="match status" value="1"/>
</dbReference>
<dbReference type="InterPro" id="IPR011600">
    <property type="entry name" value="Pept_C14_caspase"/>
</dbReference>
<dbReference type="GO" id="GO:0006508">
    <property type="term" value="P:proteolysis"/>
    <property type="evidence" value="ECO:0007669"/>
    <property type="project" value="InterPro"/>
</dbReference>
<evidence type="ECO:0008006" key="7">
    <source>
        <dbReference type="Google" id="ProtNLM"/>
    </source>
</evidence>
<dbReference type="Pfam" id="PF23724">
    <property type="entry name" value="Dredd_2nd"/>
    <property type="match status" value="1"/>
</dbReference>
<feature type="domain" description="Caspase family p20" evidence="4">
    <location>
        <begin position="242"/>
        <end position="364"/>
    </location>
</feature>
<evidence type="ECO:0000259" key="4">
    <source>
        <dbReference type="PROSITE" id="PS50208"/>
    </source>
</evidence>
<dbReference type="InterPro" id="IPR001309">
    <property type="entry name" value="Pept_C14_p20"/>
</dbReference>